<dbReference type="Pfam" id="PF19327">
    <property type="entry name" value="Ap4A_phos_N"/>
    <property type="match status" value="1"/>
</dbReference>
<feature type="domain" description="Ap4A phosphorylase 1/2 N-terminal" evidence="2">
    <location>
        <begin position="17"/>
        <end position="157"/>
    </location>
</feature>
<dbReference type="Pfam" id="PF09830">
    <property type="entry name" value="ATP_transf"/>
    <property type="match status" value="1"/>
</dbReference>
<keyword evidence="4" id="KW-1185">Reference proteome</keyword>
<dbReference type="RefSeq" id="XP_007685239.1">
    <property type="nucleotide sequence ID" value="XM_007687049.1"/>
</dbReference>
<dbReference type="AlphaFoldDB" id="W6ZWN2"/>
<dbReference type="InterPro" id="IPR019200">
    <property type="entry name" value="ATP_adenylylTrfase_C"/>
</dbReference>
<dbReference type="GO" id="GO:0005524">
    <property type="term" value="F:ATP binding"/>
    <property type="evidence" value="ECO:0007669"/>
    <property type="project" value="InterPro"/>
</dbReference>
<feature type="domain" description="ATP adenylyltransferase C-terminal" evidence="1">
    <location>
        <begin position="178"/>
        <end position="285"/>
    </location>
</feature>
<dbReference type="SUPFAM" id="SSF54197">
    <property type="entry name" value="HIT-like"/>
    <property type="match status" value="1"/>
</dbReference>
<dbReference type="InterPro" id="IPR009163">
    <property type="entry name" value="Ap4A_phos1/2"/>
</dbReference>
<evidence type="ECO:0000313" key="3">
    <source>
        <dbReference type="EMBL" id="EUC48206.1"/>
    </source>
</evidence>
<dbReference type="GO" id="GO:0009117">
    <property type="term" value="P:nucleotide metabolic process"/>
    <property type="evidence" value="ECO:0007669"/>
    <property type="project" value="InterPro"/>
</dbReference>
<dbReference type="KEGG" id="bor:COCMIDRAFT_87979"/>
<dbReference type="Gene3D" id="3.30.428.70">
    <property type="match status" value="1"/>
</dbReference>
<dbReference type="HOGENOM" id="CLU_049915_0_0_1"/>
<reference evidence="3 4" key="1">
    <citation type="journal article" date="2013" name="PLoS Genet.">
        <title>Comparative genome structure, secondary metabolite, and effector coding capacity across Cochliobolus pathogens.</title>
        <authorList>
            <person name="Condon B.J."/>
            <person name="Leng Y."/>
            <person name="Wu D."/>
            <person name="Bushley K.E."/>
            <person name="Ohm R.A."/>
            <person name="Otillar R."/>
            <person name="Martin J."/>
            <person name="Schackwitz W."/>
            <person name="Grimwood J."/>
            <person name="MohdZainudin N."/>
            <person name="Xue C."/>
            <person name="Wang R."/>
            <person name="Manning V.A."/>
            <person name="Dhillon B."/>
            <person name="Tu Z.J."/>
            <person name="Steffenson B.J."/>
            <person name="Salamov A."/>
            <person name="Sun H."/>
            <person name="Lowry S."/>
            <person name="LaButti K."/>
            <person name="Han J."/>
            <person name="Copeland A."/>
            <person name="Lindquist E."/>
            <person name="Barry K."/>
            <person name="Schmutz J."/>
            <person name="Baker S.E."/>
            <person name="Ciuffetti L.M."/>
            <person name="Grigoriev I.V."/>
            <person name="Zhong S."/>
            <person name="Turgeon B.G."/>
        </authorList>
    </citation>
    <scope>NUCLEOTIDE SEQUENCE [LARGE SCALE GENOMIC DNA]</scope>
    <source>
        <strain evidence="3 4">ATCC 44560</strain>
    </source>
</reference>
<dbReference type="GeneID" id="19127172"/>
<dbReference type="PANTHER" id="PTHR38420">
    <property type="entry name" value="AP-4-A PHOSPHORYLASE II"/>
    <property type="match status" value="1"/>
</dbReference>
<sequence length="286" mass="31719">MADHSEAGLVETFDKLANEGAIVYGPHEIVSVEDNGYPLEFRICPALATKPHTVGATNHGFNKTRKWGPGSDMFCPDERLIITQLNETHDLALNLFCVDRPQLLMLTLDSYKRQHEALDVDDFVVMLQVLRQFPSMYVIFNCGEKGGCSRVHKHLQGLKGPPHAFDYLISAVSEKANKVPFRFFLHRFEEGFQNTSASAVLSVYTTLLAQCRQPAPGTKEENTPPHNVAMWADHLVVIPRRSGSAEGASTNTAGMLGSVWVTSQEQVDEWLRIGCANVLRELGVPS</sequence>
<evidence type="ECO:0000313" key="4">
    <source>
        <dbReference type="Proteomes" id="UP000054032"/>
    </source>
</evidence>
<dbReference type="InterPro" id="IPR036265">
    <property type="entry name" value="HIT-like_sf"/>
</dbReference>
<dbReference type="eggNOG" id="ENOG502SNXR">
    <property type="taxonomic scope" value="Eukaryota"/>
</dbReference>
<protein>
    <submittedName>
        <fullName evidence="3">Uncharacterized protein</fullName>
    </submittedName>
</protein>
<accession>W6ZWN2</accession>
<dbReference type="EMBL" id="KI963943">
    <property type="protein sequence ID" value="EUC48206.1"/>
    <property type="molecule type" value="Genomic_DNA"/>
</dbReference>
<evidence type="ECO:0000259" key="1">
    <source>
        <dbReference type="Pfam" id="PF09830"/>
    </source>
</evidence>
<dbReference type="OrthoDB" id="10267950at2759"/>
<proteinExistence type="predicted"/>
<organism evidence="3 4">
    <name type="scientific">Bipolaris oryzae ATCC 44560</name>
    <dbReference type="NCBI Taxonomy" id="930090"/>
    <lineage>
        <taxon>Eukaryota</taxon>
        <taxon>Fungi</taxon>
        <taxon>Dikarya</taxon>
        <taxon>Ascomycota</taxon>
        <taxon>Pezizomycotina</taxon>
        <taxon>Dothideomycetes</taxon>
        <taxon>Pleosporomycetidae</taxon>
        <taxon>Pleosporales</taxon>
        <taxon>Pleosporineae</taxon>
        <taxon>Pleosporaceae</taxon>
        <taxon>Bipolaris</taxon>
    </lineage>
</organism>
<evidence type="ECO:0000259" key="2">
    <source>
        <dbReference type="Pfam" id="PF19327"/>
    </source>
</evidence>
<name>W6ZWN2_COCMI</name>
<dbReference type="GO" id="GO:0003877">
    <property type="term" value="F:ATP:ADP adenylyltransferase activity"/>
    <property type="evidence" value="ECO:0007669"/>
    <property type="project" value="InterPro"/>
</dbReference>
<gene>
    <name evidence="3" type="ORF">COCMIDRAFT_87979</name>
</gene>
<dbReference type="PANTHER" id="PTHR38420:SF1">
    <property type="entry name" value="PUTATIVE (AFU_ORTHOLOGUE AFUA_5G14690)-RELATED"/>
    <property type="match status" value="1"/>
</dbReference>
<dbReference type="InterPro" id="IPR045759">
    <property type="entry name" value="Ap4A_phos1/2_N"/>
</dbReference>
<dbReference type="InterPro" id="IPR043171">
    <property type="entry name" value="Ap4A_phos1/2-like"/>
</dbReference>
<dbReference type="Proteomes" id="UP000054032">
    <property type="component" value="Unassembled WGS sequence"/>
</dbReference>